<dbReference type="KEGG" id="ccp:CHC_T00004224001"/>
<dbReference type="Proteomes" id="UP000012073">
    <property type="component" value="Unassembled WGS sequence"/>
</dbReference>
<dbReference type="AlphaFoldDB" id="R7QFC6"/>
<accession>R7QFC6</accession>
<keyword evidence="1" id="KW-1133">Transmembrane helix</keyword>
<dbReference type="RefSeq" id="XP_005715934.1">
    <property type="nucleotide sequence ID" value="XM_005715877.1"/>
</dbReference>
<organism evidence="2 3">
    <name type="scientific">Chondrus crispus</name>
    <name type="common">Carrageen Irish moss</name>
    <name type="synonym">Polymorpha crispa</name>
    <dbReference type="NCBI Taxonomy" id="2769"/>
    <lineage>
        <taxon>Eukaryota</taxon>
        <taxon>Rhodophyta</taxon>
        <taxon>Florideophyceae</taxon>
        <taxon>Rhodymeniophycidae</taxon>
        <taxon>Gigartinales</taxon>
        <taxon>Gigartinaceae</taxon>
        <taxon>Chondrus</taxon>
    </lineage>
</organism>
<proteinExistence type="predicted"/>
<sequence length="127" mass="14415">MPDCPNQVVCPSTSLSLQSLSPIQKVSNHPKKQAYLSNMFHRCTCFLLALLVLVTVAFAVNDKRVGEDISIEQDGAEDMKVADRSHFNCPDSPRSKKEAQDQCRKYPVNIRCRVAFYRGWLCISRDH</sequence>
<keyword evidence="3" id="KW-1185">Reference proteome</keyword>
<evidence type="ECO:0000313" key="3">
    <source>
        <dbReference type="Proteomes" id="UP000012073"/>
    </source>
</evidence>
<dbReference type="GeneID" id="17323638"/>
<dbReference type="Gramene" id="CDF36115">
    <property type="protein sequence ID" value="CDF36115"/>
    <property type="gene ID" value="CHC_T00004224001"/>
</dbReference>
<feature type="transmembrane region" description="Helical" evidence="1">
    <location>
        <begin position="39"/>
        <end position="60"/>
    </location>
</feature>
<keyword evidence="1" id="KW-0472">Membrane</keyword>
<evidence type="ECO:0000256" key="1">
    <source>
        <dbReference type="SAM" id="Phobius"/>
    </source>
</evidence>
<evidence type="ECO:0000313" key="2">
    <source>
        <dbReference type="EMBL" id="CDF36115.1"/>
    </source>
</evidence>
<reference evidence="3" key="1">
    <citation type="journal article" date="2013" name="Proc. Natl. Acad. Sci. U.S.A.">
        <title>Genome structure and metabolic features in the red seaweed Chondrus crispus shed light on evolution of the Archaeplastida.</title>
        <authorList>
            <person name="Collen J."/>
            <person name="Porcel B."/>
            <person name="Carre W."/>
            <person name="Ball S.G."/>
            <person name="Chaparro C."/>
            <person name="Tonon T."/>
            <person name="Barbeyron T."/>
            <person name="Michel G."/>
            <person name="Noel B."/>
            <person name="Valentin K."/>
            <person name="Elias M."/>
            <person name="Artiguenave F."/>
            <person name="Arun A."/>
            <person name="Aury J.M."/>
            <person name="Barbosa-Neto J.F."/>
            <person name="Bothwell J.H."/>
            <person name="Bouget F.Y."/>
            <person name="Brillet L."/>
            <person name="Cabello-Hurtado F."/>
            <person name="Capella-Gutierrez S."/>
            <person name="Charrier B."/>
            <person name="Cladiere L."/>
            <person name="Cock J.M."/>
            <person name="Coelho S.M."/>
            <person name="Colleoni C."/>
            <person name="Czjzek M."/>
            <person name="Da Silva C."/>
            <person name="Delage L."/>
            <person name="Denoeud F."/>
            <person name="Deschamps P."/>
            <person name="Dittami S.M."/>
            <person name="Gabaldon T."/>
            <person name="Gachon C.M."/>
            <person name="Groisillier A."/>
            <person name="Herve C."/>
            <person name="Jabbari K."/>
            <person name="Katinka M."/>
            <person name="Kloareg B."/>
            <person name="Kowalczyk N."/>
            <person name="Labadie K."/>
            <person name="Leblanc C."/>
            <person name="Lopez P.J."/>
            <person name="McLachlan D.H."/>
            <person name="Meslet-Cladiere L."/>
            <person name="Moustafa A."/>
            <person name="Nehr Z."/>
            <person name="Nyvall Collen P."/>
            <person name="Panaud O."/>
            <person name="Partensky F."/>
            <person name="Poulain J."/>
            <person name="Rensing S.A."/>
            <person name="Rousvoal S."/>
            <person name="Samson G."/>
            <person name="Symeonidi A."/>
            <person name="Weissenbach J."/>
            <person name="Zambounis A."/>
            <person name="Wincker P."/>
            <person name="Boyen C."/>
        </authorList>
    </citation>
    <scope>NUCLEOTIDE SEQUENCE [LARGE SCALE GENOMIC DNA]</scope>
    <source>
        <strain evidence="3">cv. Stackhouse</strain>
    </source>
</reference>
<protein>
    <submittedName>
        <fullName evidence="2">Uncharacterized protein</fullName>
    </submittedName>
</protein>
<gene>
    <name evidence="2" type="ORF">CHC_T00004224001</name>
</gene>
<dbReference type="EMBL" id="HG001760">
    <property type="protein sequence ID" value="CDF36115.1"/>
    <property type="molecule type" value="Genomic_DNA"/>
</dbReference>
<name>R7QFC6_CHOCR</name>
<keyword evidence="1" id="KW-0812">Transmembrane</keyword>